<dbReference type="PROSITE" id="PS00211">
    <property type="entry name" value="ABC_TRANSPORTER_1"/>
    <property type="match status" value="2"/>
</dbReference>
<dbReference type="InterPro" id="IPR003439">
    <property type="entry name" value="ABC_transporter-like_ATP-bd"/>
</dbReference>
<organism evidence="15 16">
    <name type="scientific">Ascaris lumbricoides</name>
    <name type="common">Giant roundworm</name>
    <dbReference type="NCBI Taxonomy" id="6252"/>
    <lineage>
        <taxon>Eukaryota</taxon>
        <taxon>Metazoa</taxon>
        <taxon>Ecdysozoa</taxon>
        <taxon>Nematoda</taxon>
        <taxon>Chromadorea</taxon>
        <taxon>Rhabditida</taxon>
        <taxon>Spirurina</taxon>
        <taxon>Ascaridomorpha</taxon>
        <taxon>Ascaridoidea</taxon>
        <taxon>Ascarididae</taxon>
        <taxon>Ascaris</taxon>
    </lineage>
</organism>
<feature type="transmembrane region" description="Helical" evidence="12">
    <location>
        <begin position="1180"/>
        <end position="1211"/>
    </location>
</feature>
<feature type="transmembrane region" description="Helical" evidence="12">
    <location>
        <begin position="1046"/>
        <end position="1069"/>
    </location>
</feature>
<evidence type="ECO:0000256" key="5">
    <source>
        <dbReference type="ARBA" id="ARBA00022692"/>
    </source>
</evidence>
<accession>A0A0M3HPY4</accession>
<evidence type="ECO:0000256" key="2">
    <source>
        <dbReference type="ARBA" id="ARBA00009726"/>
    </source>
</evidence>
<dbReference type="InterPro" id="IPR050173">
    <property type="entry name" value="ABC_transporter_C-like"/>
</dbReference>
<dbReference type="GO" id="GO:0016887">
    <property type="term" value="F:ATP hydrolysis activity"/>
    <property type="evidence" value="ECO:0007669"/>
    <property type="project" value="InterPro"/>
</dbReference>
<dbReference type="InterPro" id="IPR017871">
    <property type="entry name" value="ABC_transporter-like_CS"/>
</dbReference>
<dbReference type="SUPFAM" id="SSF90123">
    <property type="entry name" value="ABC transporter transmembrane region"/>
    <property type="match status" value="3"/>
</dbReference>
<dbReference type="PROSITE" id="PS50893">
    <property type="entry name" value="ABC_TRANSPORTER_2"/>
    <property type="match status" value="2"/>
</dbReference>
<evidence type="ECO:0000256" key="4">
    <source>
        <dbReference type="ARBA" id="ARBA00022554"/>
    </source>
</evidence>
<dbReference type="Pfam" id="PF00664">
    <property type="entry name" value="ABC_membrane"/>
    <property type="match status" value="3"/>
</dbReference>
<feature type="transmembrane region" description="Helical" evidence="12">
    <location>
        <begin position="995"/>
        <end position="1022"/>
    </location>
</feature>
<dbReference type="Gene3D" id="1.20.1560.10">
    <property type="entry name" value="ABC transporter type 1, transmembrane domain"/>
    <property type="match status" value="3"/>
</dbReference>
<feature type="transmembrane region" description="Helical" evidence="12">
    <location>
        <begin position="79"/>
        <end position="98"/>
    </location>
</feature>
<feature type="transmembrane region" description="Helical" evidence="12">
    <location>
        <begin position="1131"/>
        <end position="1160"/>
    </location>
</feature>
<evidence type="ECO:0000256" key="9">
    <source>
        <dbReference type="ARBA" id="ARBA00022989"/>
    </source>
</evidence>
<feature type="transmembrane region" description="Helical" evidence="12">
    <location>
        <begin position="175"/>
        <end position="198"/>
    </location>
</feature>
<feature type="transmembrane region" description="Helical" evidence="12">
    <location>
        <begin position="447"/>
        <end position="467"/>
    </location>
</feature>
<dbReference type="Pfam" id="PF00005">
    <property type="entry name" value="ABC_tran"/>
    <property type="match status" value="2"/>
</dbReference>
<feature type="region of interest" description="Disordered" evidence="11">
    <location>
        <begin position="885"/>
        <end position="922"/>
    </location>
</feature>
<feature type="transmembrane region" description="Helical" evidence="12">
    <location>
        <begin position="422"/>
        <end position="441"/>
    </location>
</feature>
<protein>
    <submittedName>
        <fullName evidence="16">Multidrug resistance-associated protein 1</fullName>
    </submittedName>
</protein>
<feature type="transmembrane region" description="Helical" evidence="12">
    <location>
        <begin position="41"/>
        <end position="59"/>
    </location>
</feature>
<evidence type="ECO:0000259" key="14">
    <source>
        <dbReference type="PROSITE" id="PS50929"/>
    </source>
</evidence>
<sequence length="1701" mass="189483">MSSIVMDSIAREFCALDHFELLEMSLNTTVPHISECAQSSLLMLLPCVFLLLSCPLLCYRLSKSDNGPLEHCSPTIGRIILCAVLSCASAVSFFYGLYEWKKGIGQQHVVSLFAIVIQYMTLCVALVSMIGCRNRGVVSSGVLFNYWLLFAICSFPEFRWRVETAYIYGLENVDVLRFAVCVISYPLVFLELILSCFADTPMYKIDDKSACPEESCSFLNQITFNWFHGLAVKGNKRALQISDLWKLNSCDESRNLVPAFNKNWKPSLQAYYKRKRAALQQSPPRILKQKDMPSVMWPLFRTYHLAFLGGAALKFIFDLLQFVAPQLLSMLISFVEDRSQPLWIGIGISLAMFFVALFQSFVLHQYFHTMFSLGMNIRSVLTSAVYGKALALSNSARKNRTVGEIVNLMSVDIQRFQEMTSFIMLFWSAPLQVILSVYFLWRLLGISVIAGLFILIAMIPFNSWISVKMRNCQVEQMKYKDERLKLMSEILNGIKVLKLYAWESSMQKTVLEIRKKEITVLRHLAFYNAVITLSWSCAPFLVAVLTFGVYVNVDPVNNVLTPQVTFVGLSLFNILRFPLAVFAMIFSQAVQCAVSNRRLKSFLADDEMDPFVIESSSASDAVIIKNGTFSWGGSEATLKDLNLRIKKGELVAVVGSVGSGKSSLLSALLGEMDKQSGEVAVSGSVAYVPQQAWIQNMSLRDNITFSRPYLPARYDSVIDACALRPDLATLPAGDSTEIGEKGINLSGGQKQRVSLARAVYSENDVIFLDDPLSAVDAHVGKHIFEHVISTDGGLLAGKTRILVTHGLHYLKRCDQVVVMKEGRISEIGTYEQLMASEGAFADFLEEFLIEEARNRARSVSFGEQVVVAEEVDEVLKELERYAPGKSRRIQSQMSTATRSSQESLERSHTASPSSPGSRSAHEKGFEMAYRQMSNGGTPTEREREKKLDGLEENERLLSHTKAAPPTTDETSKLIEKEGIEIGKVKWAVYMAYLKAIGYLITLIFFTIYVISSILGVLSNLWLANWSDQAKKMNASSPEEYDTNVRLAIYALLGMGQAIFICAGSVTMALGMVHASRSLHEGILHNILRSPMHFFDVTPIGRILNRFGKDVEILDSDLPGTVEEFLSSAEEVIITIALIVIIIPQTLVPFSIYALIFAWLLDVEVVDTSLPHCSRSFISTALNVLTTVVVILYATPAFSAVIPILAFIYYLVLDVEMVDTRLPSSLTTVVGCIVQGSFILLIPVIVTPQVVVFFAAISIVYIYLLEVEGVDTSIPRAVVGFVRTAIASLEIVVVITCATHRFLFIMLPLTIVYFLLLVLLFKESVQGAVSIRAYRCVDRFISESQKRVDDNLITYYPSLVANRWLAVRLELIGNLVVLCSAIFAVLYRDSGGVTAGLVGLSVSYALNITQTLNWAVRMTSELETNIVAVERIKEYTESPTEGSPNENLLRKPPSDWPTEGEIQIENLYLRYRENLDYVLKGVSAHIKGGEKIGIVGRTGAGKSSLTLALFRIVEAERGRILIDEEDISSMPLEVLRSRLTIVPQDPVLFSGTLRMNLDPFEHFTDSVLWTALKMAHLEPFVSSLADKLEHHISEGGENLSVGQRQLICLARALLRKTKVLILDEAAASVDMETDALIQKTIREQFAACTVLTIAHRLHTVIGSDRLIVLDAGQMREFASPKQLLDDRHSLFYSMAKEAGIVQ</sequence>
<keyword evidence="9 12" id="KW-1133">Transmembrane helix</keyword>
<evidence type="ECO:0000256" key="8">
    <source>
        <dbReference type="ARBA" id="ARBA00022840"/>
    </source>
</evidence>
<evidence type="ECO:0000256" key="1">
    <source>
        <dbReference type="ARBA" id="ARBA00004128"/>
    </source>
</evidence>
<keyword evidence="4" id="KW-0926">Vacuole</keyword>
<dbReference type="CDD" id="cd03244">
    <property type="entry name" value="ABCC_MRP_domain2"/>
    <property type="match status" value="1"/>
</dbReference>
<comment type="similarity">
    <text evidence="2">Belongs to the ABC transporter superfamily. ABCC family. Conjugate transporter (TC 3.A.1.208) subfamily.</text>
</comment>
<dbReference type="PROSITE" id="PS50929">
    <property type="entry name" value="ABC_TM1F"/>
    <property type="match status" value="2"/>
</dbReference>
<dbReference type="GO" id="GO:0005524">
    <property type="term" value="F:ATP binding"/>
    <property type="evidence" value="ECO:0007669"/>
    <property type="project" value="UniProtKB-KW"/>
</dbReference>
<dbReference type="InterPro" id="IPR011527">
    <property type="entry name" value="ABC1_TM_dom"/>
</dbReference>
<feature type="transmembrane region" description="Helical" evidence="12">
    <location>
        <begin position="1276"/>
        <end position="1295"/>
    </location>
</feature>
<dbReference type="FunFam" id="1.20.1560.10:FF:000020">
    <property type="entry name" value="ABC metal ion transporter"/>
    <property type="match status" value="1"/>
</dbReference>
<comment type="subcellular location">
    <subcellularLocation>
        <location evidence="1">Vacuole membrane</location>
        <topology evidence="1">Multi-pass membrane protein</topology>
    </subcellularLocation>
</comment>
<proteinExistence type="inferred from homology"/>
<keyword evidence="5 12" id="KW-0812">Transmembrane</keyword>
<dbReference type="Proteomes" id="UP000036681">
    <property type="component" value="Unplaced"/>
</dbReference>
<feature type="transmembrane region" description="Helical" evidence="12">
    <location>
        <begin position="1301"/>
        <end position="1320"/>
    </location>
</feature>
<feature type="transmembrane region" description="Helical" evidence="12">
    <location>
        <begin position="342"/>
        <end position="363"/>
    </location>
</feature>
<reference evidence="16" key="1">
    <citation type="submission" date="2016-05" db="UniProtKB">
        <authorList>
            <consortium name="WormBaseParasite"/>
        </authorList>
    </citation>
    <scope>IDENTIFICATION</scope>
</reference>
<evidence type="ECO:0000256" key="12">
    <source>
        <dbReference type="SAM" id="Phobius"/>
    </source>
</evidence>
<evidence type="ECO:0000313" key="15">
    <source>
        <dbReference type="Proteomes" id="UP000036681"/>
    </source>
</evidence>
<keyword evidence="10 12" id="KW-0472">Membrane</keyword>
<dbReference type="CDD" id="cd03250">
    <property type="entry name" value="ABCC_MRP_domain1"/>
    <property type="match status" value="1"/>
</dbReference>
<feature type="domain" description="ABC transmembrane type-1" evidence="14">
    <location>
        <begin position="1002"/>
        <end position="1423"/>
    </location>
</feature>
<feature type="domain" description="ABC transporter" evidence="13">
    <location>
        <begin position="1461"/>
        <end position="1695"/>
    </location>
</feature>
<dbReference type="FunFam" id="3.40.50.300:FF:000293">
    <property type="entry name" value="ATP binding cassette subfamily C member 1"/>
    <property type="match status" value="1"/>
</dbReference>
<feature type="transmembrane region" description="Helical" evidence="12">
    <location>
        <begin position="302"/>
        <end position="322"/>
    </location>
</feature>
<feature type="domain" description="ABC transmembrane type-1" evidence="14">
    <location>
        <begin position="308"/>
        <end position="591"/>
    </location>
</feature>
<evidence type="ECO:0000313" key="16">
    <source>
        <dbReference type="WBParaSite" id="ALUE_0000404601-mRNA-1"/>
    </source>
</evidence>
<feature type="transmembrane region" description="Helical" evidence="12">
    <location>
        <begin position="571"/>
        <end position="590"/>
    </location>
</feature>
<name>A0A0M3HPY4_ASCLU</name>
<keyword evidence="6" id="KW-0677">Repeat</keyword>
<evidence type="ECO:0000256" key="7">
    <source>
        <dbReference type="ARBA" id="ARBA00022741"/>
    </source>
</evidence>
<dbReference type="PANTHER" id="PTHR24223">
    <property type="entry name" value="ATP-BINDING CASSETTE SUB-FAMILY C"/>
    <property type="match status" value="1"/>
</dbReference>
<keyword evidence="15" id="KW-1185">Reference proteome</keyword>
<dbReference type="WBParaSite" id="ALUE_0000404601-mRNA-1">
    <property type="protein sequence ID" value="ALUE_0000404601-mRNA-1"/>
    <property type="gene ID" value="ALUE_0000404601"/>
</dbReference>
<evidence type="ECO:0000256" key="11">
    <source>
        <dbReference type="SAM" id="MobiDB-lite"/>
    </source>
</evidence>
<dbReference type="GO" id="GO:0005774">
    <property type="term" value="C:vacuolar membrane"/>
    <property type="evidence" value="ECO:0007669"/>
    <property type="project" value="UniProtKB-SubCell"/>
</dbReference>
<dbReference type="GO" id="GO:0140359">
    <property type="term" value="F:ABC-type transporter activity"/>
    <property type="evidence" value="ECO:0007669"/>
    <property type="project" value="InterPro"/>
</dbReference>
<feature type="domain" description="ABC transporter" evidence="13">
    <location>
        <begin position="622"/>
        <end position="846"/>
    </location>
</feature>
<dbReference type="InterPro" id="IPR003593">
    <property type="entry name" value="AAA+_ATPase"/>
</dbReference>
<keyword evidence="3" id="KW-0813">Transport</keyword>
<dbReference type="CDD" id="cd18603">
    <property type="entry name" value="ABC_6TM_MRP1_2_3_6_D2_like"/>
    <property type="match status" value="1"/>
</dbReference>
<feature type="transmembrane region" description="Helical" evidence="12">
    <location>
        <begin position="524"/>
        <end position="551"/>
    </location>
</feature>
<dbReference type="GO" id="GO:0000323">
    <property type="term" value="C:lytic vacuole"/>
    <property type="evidence" value="ECO:0007669"/>
    <property type="project" value="UniProtKB-ARBA"/>
</dbReference>
<evidence type="ECO:0000259" key="13">
    <source>
        <dbReference type="PROSITE" id="PS50893"/>
    </source>
</evidence>
<keyword evidence="8" id="KW-0067">ATP-binding</keyword>
<dbReference type="FunFam" id="3.40.50.300:FF:000074">
    <property type="entry name" value="Multidrug resistance-associated protein 5 isoform 1"/>
    <property type="match status" value="1"/>
</dbReference>
<feature type="transmembrane region" description="Helical" evidence="12">
    <location>
        <begin position="1247"/>
        <end position="1264"/>
    </location>
</feature>
<evidence type="ECO:0000256" key="3">
    <source>
        <dbReference type="ARBA" id="ARBA00022448"/>
    </source>
</evidence>
<feature type="transmembrane region" description="Helical" evidence="12">
    <location>
        <begin position="1364"/>
        <end position="1386"/>
    </location>
</feature>
<dbReference type="SMART" id="SM00382">
    <property type="entry name" value="AAA"/>
    <property type="match status" value="2"/>
</dbReference>
<feature type="transmembrane region" description="Helical" evidence="12">
    <location>
        <begin position="110"/>
        <end position="130"/>
    </location>
</feature>
<feature type="transmembrane region" description="Helical" evidence="12">
    <location>
        <begin position="1223"/>
        <end position="1241"/>
    </location>
</feature>
<evidence type="ECO:0000256" key="6">
    <source>
        <dbReference type="ARBA" id="ARBA00022737"/>
    </source>
</evidence>
<dbReference type="PANTHER" id="PTHR24223:SF443">
    <property type="entry name" value="MULTIDRUG-RESISTANCE LIKE PROTEIN 1, ISOFORM I"/>
    <property type="match status" value="1"/>
</dbReference>
<dbReference type="CDD" id="cd18595">
    <property type="entry name" value="ABC_6TM_MRP1_2_3_6_D1_like"/>
    <property type="match status" value="1"/>
</dbReference>
<dbReference type="SUPFAM" id="SSF52540">
    <property type="entry name" value="P-loop containing nucleoside triphosphate hydrolases"/>
    <property type="match status" value="2"/>
</dbReference>
<dbReference type="Gene3D" id="3.40.50.300">
    <property type="entry name" value="P-loop containing nucleotide triphosphate hydrolases"/>
    <property type="match status" value="2"/>
</dbReference>
<evidence type="ECO:0000256" key="10">
    <source>
        <dbReference type="ARBA" id="ARBA00023136"/>
    </source>
</evidence>
<keyword evidence="7" id="KW-0547">Nucleotide-binding</keyword>
<dbReference type="InterPro" id="IPR036640">
    <property type="entry name" value="ABC1_TM_sf"/>
</dbReference>
<feature type="transmembrane region" description="Helical" evidence="12">
    <location>
        <begin position="137"/>
        <end position="155"/>
    </location>
</feature>
<feature type="compositionally biased region" description="Polar residues" evidence="11">
    <location>
        <begin position="889"/>
        <end position="902"/>
    </location>
</feature>
<dbReference type="InterPro" id="IPR027417">
    <property type="entry name" value="P-loop_NTPase"/>
</dbReference>